<dbReference type="Proteomes" id="UP001474421">
    <property type="component" value="Unassembled WGS sequence"/>
</dbReference>
<keyword evidence="1" id="KW-0805">Transcription regulation</keyword>
<dbReference type="SUPFAM" id="SSF47353">
    <property type="entry name" value="Retrovirus capsid dimerization domain-like"/>
    <property type="match status" value="1"/>
</dbReference>
<dbReference type="PANTHER" id="PTHR45935">
    <property type="entry name" value="PROTEIN ZBED8-RELATED"/>
    <property type="match status" value="1"/>
</dbReference>
<dbReference type="PROSITE" id="PS50804">
    <property type="entry name" value="SCAN_BOX"/>
    <property type="match status" value="1"/>
</dbReference>
<dbReference type="InterPro" id="IPR050916">
    <property type="entry name" value="SCAN-C2H2_zinc_finger"/>
</dbReference>
<comment type="caution">
    <text evidence="7">The sequence shown here is derived from an EMBL/GenBank/DDBJ whole genome shotgun (WGS) entry which is preliminary data.</text>
</comment>
<dbReference type="CDD" id="cd07765">
    <property type="entry name" value="KRAB_A-box"/>
    <property type="match status" value="1"/>
</dbReference>
<organism evidence="7 8">
    <name type="scientific">Crotalus adamanteus</name>
    <name type="common">Eastern diamondback rattlesnake</name>
    <dbReference type="NCBI Taxonomy" id="8729"/>
    <lineage>
        <taxon>Eukaryota</taxon>
        <taxon>Metazoa</taxon>
        <taxon>Chordata</taxon>
        <taxon>Craniata</taxon>
        <taxon>Vertebrata</taxon>
        <taxon>Euteleostomi</taxon>
        <taxon>Lepidosauria</taxon>
        <taxon>Squamata</taxon>
        <taxon>Bifurcata</taxon>
        <taxon>Unidentata</taxon>
        <taxon>Episquamata</taxon>
        <taxon>Toxicofera</taxon>
        <taxon>Serpentes</taxon>
        <taxon>Colubroidea</taxon>
        <taxon>Viperidae</taxon>
        <taxon>Crotalinae</taxon>
        <taxon>Crotalus</taxon>
    </lineage>
</organism>
<dbReference type="SMART" id="SM00349">
    <property type="entry name" value="KRAB"/>
    <property type="match status" value="1"/>
</dbReference>
<feature type="domain" description="SCAN box" evidence="5">
    <location>
        <begin position="9"/>
        <end position="59"/>
    </location>
</feature>
<sequence>MPESQHLLYIVPERHTKNEILDLVILEQFLAVLPPEMENWVRECGPESSSQAVALAEGFLLSKAEEKTQEEQQEEGHCAKVVSEVGKASLSIRPGTFFKWIVEEKEPEQIGSQQDEGMTPMVQSWLHSCGNGIETILEEPLQDLVTFEDVAIYFTDEEWALLDLDQRALHVEVMEENCGNLAFLAGNSWEAKTEGEIHGLVFEKAADKKEEKQHQKMEEQEKRMPRSPVFRDTEEAEEGGQTEEPELDGGGLSAALGQRSCSSHPIRKLQVSSSTFHHHNQQCNLADFATEPPSL</sequence>
<dbReference type="PROSITE" id="PS50805">
    <property type="entry name" value="KRAB"/>
    <property type="match status" value="1"/>
</dbReference>
<dbReference type="GO" id="GO:0006355">
    <property type="term" value="P:regulation of DNA-templated transcription"/>
    <property type="evidence" value="ECO:0007669"/>
    <property type="project" value="InterPro"/>
</dbReference>
<dbReference type="EMBL" id="JAOTOJ010000002">
    <property type="protein sequence ID" value="KAK9405473.1"/>
    <property type="molecule type" value="Genomic_DNA"/>
</dbReference>
<feature type="compositionally biased region" description="Acidic residues" evidence="4">
    <location>
        <begin position="234"/>
        <end position="247"/>
    </location>
</feature>
<protein>
    <submittedName>
        <fullName evidence="7">Zinc finger protein</fullName>
    </submittedName>
</protein>
<dbReference type="AlphaFoldDB" id="A0AAW1BU18"/>
<dbReference type="SMART" id="SM00431">
    <property type="entry name" value="SCAN"/>
    <property type="match status" value="1"/>
</dbReference>
<evidence type="ECO:0000256" key="2">
    <source>
        <dbReference type="ARBA" id="ARBA00023163"/>
    </source>
</evidence>
<accession>A0AAW1BU18</accession>
<feature type="compositionally biased region" description="Basic and acidic residues" evidence="4">
    <location>
        <begin position="205"/>
        <end position="233"/>
    </location>
</feature>
<evidence type="ECO:0000256" key="3">
    <source>
        <dbReference type="ARBA" id="ARBA00023242"/>
    </source>
</evidence>
<dbReference type="InterPro" id="IPR001909">
    <property type="entry name" value="KRAB"/>
</dbReference>
<dbReference type="Pfam" id="PF02023">
    <property type="entry name" value="SCAN"/>
    <property type="match status" value="1"/>
</dbReference>
<name>A0AAW1BU18_CROAD</name>
<feature type="domain" description="KRAB" evidence="6">
    <location>
        <begin position="145"/>
        <end position="225"/>
    </location>
</feature>
<proteinExistence type="predicted"/>
<keyword evidence="3" id="KW-0539">Nucleus</keyword>
<feature type="region of interest" description="Disordered" evidence="4">
    <location>
        <begin position="205"/>
        <end position="295"/>
    </location>
</feature>
<evidence type="ECO:0000259" key="6">
    <source>
        <dbReference type="PROSITE" id="PS50805"/>
    </source>
</evidence>
<dbReference type="Gene3D" id="6.10.140.140">
    <property type="match status" value="1"/>
</dbReference>
<gene>
    <name evidence="7" type="ORF">NXF25_004247</name>
</gene>
<dbReference type="InterPro" id="IPR038269">
    <property type="entry name" value="SCAN_sf"/>
</dbReference>
<dbReference type="InterPro" id="IPR036051">
    <property type="entry name" value="KRAB_dom_sf"/>
</dbReference>
<reference evidence="7 8" key="1">
    <citation type="journal article" date="2024" name="Proc. Natl. Acad. Sci. U.S.A.">
        <title>The genetic regulatory architecture and epigenomic basis for age-related changes in rattlesnake venom.</title>
        <authorList>
            <person name="Hogan M.P."/>
            <person name="Holding M.L."/>
            <person name="Nystrom G.S."/>
            <person name="Colston T.J."/>
            <person name="Bartlett D.A."/>
            <person name="Mason A.J."/>
            <person name="Ellsworth S.A."/>
            <person name="Rautsaw R.M."/>
            <person name="Lawrence K.C."/>
            <person name="Strickland J.L."/>
            <person name="He B."/>
            <person name="Fraser P."/>
            <person name="Margres M.J."/>
            <person name="Gilbert D.M."/>
            <person name="Gibbs H.L."/>
            <person name="Parkinson C.L."/>
            <person name="Rokyta D.R."/>
        </authorList>
    </citation>
    <scope>NUCLEOTIDE SEQUENCE [LARGE SCALE GENOMIC DNA]</scope>
    <source>
        <strain evidence="7">DRR0105</strain>
    </source>
</reference>
<dbReference type="PANTHER" id="PTHR45935:SF15">
    <property type="entry name" value="SCAN BOX DOMAIN-CONTAINING PROTEIN"/>
    <property type="match status" value="1"/>
</dbReference>
<dbReference type="InterPro" id="IPR003309">
    <property type="entry name" value="SCAN_dom"/>
</dbReference>
<evidence type="ECO:0000313" key="8">
    <source>
        <dbReference type="Proteomes" id="UP001474421"/>
    </source>
</evidence>
<dbReference type="SUPFAM" id="SSF109640">
    <property type="entry name" value="KRAB domain (Kruppel-associated box)"/>
    <property type="match status" value="1"/>
</dbReference>
<evidence type="ECO:0000256" key="1">
    <source>
        <dbReference type="ARBA" id="ARBA00023015"/>
    </source>
</evidence>
<evidence type="ECO:0000256" key="4">
    <source>
        <dbReference type="SAM" id="MobiDB-lite"/>
    </source>
</evidence>
<dbReference type="Pfam" id="PF01352">
    <property type="entry name" value="KRAB"/>
    <property type="match status" value="1"/>
</dbReference>
<keyword evidence="2" id="KW-0804">Transcription</keyword>
<keyword evidence="8" id="KW-1185">Reference proteome</keyword>
<evidence type="ECO:0000313" key="7">
    <source>
        <dbReference type="EMBL" id="KAK9405473.1"/>
    </source>
</evidence>
<dbReference type="Gene3D" id="1.10.4020.10">
    <property type="entry name" value="DNA breaking-rejoining enzymes"/>
    <property type="match status" value="1"/>
</dbReference>
<evidence type="ECO:0000259" key="5">
    <source>
        <dbReference type="PROSITE" id="PS50804"/>
    </source>
</evidence>